<sequence>MASYGIQTIFTAFLLDNTIQKKRSTCKGRQIAKESDNVLGAGDEFPILDFEQNTDPDLYAVEKELCFGSLCEEPPPKIHGSFG</sequence>
<dbReference type="Proteomes" id="UP000030645">
    <property type="component" value="Unassembled WGS sequence"/>
</dbReference>
<evidence type="ECO:0000259" key="1">
    <source>
        <dbReference type="Pfam" id="PF24804"/>
    </source>
</evidence>
<feature type="domain" description="DUF7705" evidence="1">
    <location>
        <begin position="18"/>
        <end position="73"/>
    </location>
</feature>
<dbReference type="EMBL" id="KE345560">
    <property type="protein sequence ID" value="EXC06347.1"/>
    <property type="molecule type" value="Genomic_DNA"/>
</dbReference>
<dbReference type="AlphaFoldDB" id="W9S0H0"/>
<keyword evidence="3" id="KW-1185">Reference proteome</keyword>
<evidence type="ECO:0000313" key="3">
    <source>
        <dbReference type="Proteomes" id="UP000030645"/>
    </source>
</evidence>
<dbReference type="InterPro" id="IPR056122">
    <property type="entry name" value="DUF7705"/>
</dbReference>
<evidence type="ECO:0000313" key="2">
    <source>
        <dbReference type="EMBL" id="EXC06347.1"/>
    </source>
</evidence>
<accession>W9S0H0</accession>
<gene>
    <name evidence="2" type="ORF">L484_006369</name>
</gene>
<name>W9S0H0_9ROSA</name>
<reference evidence="3" key="1">
    <citation type="submission" date="2013-01" db="EMBL/GenBank/DDBJ databases">
        <title>Draft Genome Sequence of a Mulberry Tree, Morus notabilis C.K. Schneid.</title>
        <authorList>
            <person name="He N."/>
            <person name="Zhao S."/>
        </authorList>
    </citation>
    <scope>NUCLEOTIDE SEQUENCE</scope>
</reference>
<proteinExistence type="predicted"/>
<dbReference type="Pfam" id="PF24804">
    <property type="entry name" value="DUF7705"/>
    <property type="match status" value="1"/>
</dbReference>
<protein>
    <recommendedName>
        <fullName evidence="1">DUF7705 domain-containing protein</fullName>
    </recommendedName>
</protein>
<organism evidence="2 3">
    <name type="scientific">Morus notabilis</name>
    <dbReference type="NCBI Taxonomy" id="981085"/>
    <lineage>
        <taxon>Eukaryota</taxon>
        <taxon>Viridiplantae</taxon>
        <taxon>Streptophyta</taxon>
        <taxon>Embryophyta</taxon>
        <taxon>Tracheophyta</taxon>
        <taxon>Spermatophyta</taxon>
        <taxon>Magnoliopsida</taxon>
        <taxon>eudicotyledons</taxon>
        <taxon>Gunneridae</taxon>
        <taxon>Pentapetalae</taxon>
        <taxon>rosids</taxon>
        <taxon>fabids</taxon>
        <taxon>Rosales</taxon>
        <taxon>Moraceae</taxon>
        <taxon>Moreae</taxon>
        <taxon>Morus</taxon>
    </lineage>
</organism>